<reference evidence="3" key="1">
    <citation type="submission" date="2025-08" db="UniProtKB">
        <authorList>
            <consortium name="RefSeq"/>
        </authorList>
    </citation>
    <scope>IDENTIFICATION</scope>
    <source>
        <tissue evidence="3">Muscle</tissue>
    </source>
</reference>
<feature type="compositionally biased region" description="Acidic residues" evidence="1">
    <location>
        <begin position="151"/>
        <end position="162"/>
    </location>
</feature>
<proteinExistence type="predicted"/>
<protein>
    <submittedName>
        <fullName evidence="3">Uncharacterized protein</fullName>
    </submittedName>
</protein>
<dbReference type="AlphaFoldDB" id="A0A6I9MXU8"/>
<evidence type="ECO:0000313" key="2">
    <source>
        <dbReference type="Proteomes" id="UP000504611"/>
    </source>
</evidence>
<dbReference type="RefSeq" id="XP_010766756.1">
    <property type="nucleotide sequence ID" value="XM_010768454.1"/>
</dbReference>
<dbReference type="PANTHER" id="PTHR48415:SF1">
    <property type="entry name" value="GENE 525-RELATED"/>
    <property type="match status" value="1"/>
</dbReference>
<feature type="region of interest" description="Disordered" evidence="1">
    <location>
        <begin position="119"/>
        <end position="169"/>
    </location>
</feature>
<dbReference type="Pfam" id="PF15076">
    <property type="entry name" value="DUF4543"/>
    <property type="match status" value="1"/>
</dbReference>
<organism evidence="2 3">
    <name type="scientific">Notothenia coriiceps</name>
    <name type="common">black rockcod</name>
    <dbReference type="NCBI Taxonomy" id="8208"/>
    <lineage>
        <taxon>Eukaryota</taxon>
        <taxon>Metazoa</taxon>
        <taxon>Chordata</taxon>
        <taxon>Craniata</taxon>
        <taxon>Vertebrata</taxon>
        <taxon>Euteleostomi</taxon>
        <taxon>Actinopterygii</taxon>
        <taxon>Neopterygii</taxon>
        <taxon>Teleostei</taxon>
        <taxon>Neoteleostei</taxon>
        <taxon>Acanthomorphata</taxon>
        <taxon>Eupercaria</taxon>
        <taxon>Perciformes</taxon>
        <taxon>Notothenioidei</taxon>
        <taxon>Nototheniidae</taxon>
        <taxon>Notothenia</taxon>
    </lineage>
</organism>
<dbReference type="PANTHER" id="PTHR48415">
    <property type="entry name" value="GENE 525-RELATED"/>
    <property type="match status" value="1"/>
</dbReference>
<dbReference type="KEGG" id="ncc:104943132"/>
<evidence type="ECO:0000313" key="3">
    <source>
        <dbReference type="RefSeq" id="XP_010766756.1"/>
    </source>
</evidence>
<name>A0A6I9MXU8_9TELE</name>
<keyword evidence="2" id="KW-1185">Reference proteome</keyword>
<dbReference type="Proteomes" id="UP000504611">
    <property type="component" value="Unplaced"/>
</dbReference>
<evidence type="ECO:0000256" key="1">
    <source>
        <dbReference type="SAM" id="MobiDB-lite"/>
    </source>
</evidence>
<sequence length="401" mass="44499">MECSMGYRSQDRVRLIASAVPSIHTAPAAAAAAGWSESAGASVRDSAKRKRELCNTLVDNSTKDSPTASDAGLIDPEQEVVSQLVPQPTSVLHCGSQCNLRPFHRSSAVQVQPRMVSVGCQTESPLPSPAHSDDESSSVTMDHPGDMPWSPEEEMMSESSDEEPSKEPLQRTNVDLNAADKFIVCQAQLMSLFTICPSCCGETQGNVEQQEGTYIKIKQVCAACELRGPKQHLVGTRGLKRSIDFLKEQHMQVSALIVAQWRAGELWSRRNDFISFDIWHIGLGKLLDSAAKERGVRTLKAVEASHHQSPASHGACTFNHNKQRERLLDQWMHTRSPDGVSESFTEILEVQFVILPRRSAKDEEHLLHMQALDQRAQETSMENWLNPHCSPRCDRNYGHPV</sequence>
<gene>
    <name evidence="3" type="primary">LOC104943132</name>
</gene>
<dbReference type="OrthoDB" id="7331812at2759"/>
<dbReference type="InterPro" id="IPR027870">
    <property type="entry name" value="DUF4543"/>
</dbReference>
<accession>A0A6I9MXU8</accession>
<dbReference type="GeneID" id="104943132"/>